<gene>
    <name evidence="2" type="ORF">SAMN05216199_3520</name>
</gene>
<evidence type="ECO:0000313" key="2">
    <source>
        <dbReference type="EMBL" id="SES42647.1"/>
    </source>
</evidence>
<keyword evidence="1" id="KW-0812">Transmembrane</keyword>
<feature type="transmembrane region" description="Helical" evidence="1">
    <location>
        <begin position="50"/>
        <end position="70"/>
    </location>
</feature>
<reference evidence="3" key="1">
    <citation type="submission" date="2016-10" db="EMBL/GenBank/DDBJ databases">
        <authorList>
            <person name="Varghese N."/>
            <person name="Submissions S."/>
        </authorList>
    </citation>
    <scope>NUCLEOTIDE SEQUENCE [LARGE SCALE GENOMIC DNA]</scope>
    <source>
        <strain evidence="3">CGMCC 1.6963</strain>
    </source>
</reference>
<proteinExistence type="predicted"/>
<protein>
    <submittedName>
        <fullName evidence="2">Uncharacterized protein</fullName>
    </submittedName>
</protein>
<keyword evidence="3" id="KW-1185">Reference proteome</keyword>
<dbReference type="STRING" id="587636.SAMN05216199_3520"/>
<accession>A0A1H9X9U5</accession>
<dbReference type="RefSeq" id="WP_091761166.1">
    <property type="nucleotide sequence ID" value="NZ_FOHB01000007.1"/>
</dbReference>
<keyword evidence="1" id="KW-0472">Membrane</keyword>
<dbReference type="AlphaFoldDB" id="A0A1H9X9U5"/>
<dbReference type="EMBL" id="FOHB01000007">
    <property type="protein sequence ID" value="SES42647.1"/>
    <property type="molecule type" value="Genomic_DNA"/>
</dbReference>
<evidence type="ECO:0000256" key="1">
    <source>
        <dbReference type="SAM" id="Phobius"/>
    </source>
</evidence>
<sequence>MTHGGPRLDDGRRAGVLTALVGLGFAAVDAATRPEPGSPRPTTVARLRRAGLVAAPFLAGGHVLFWRGVLPRRH</sequence>
<evidence type="ECO:0000313" key="3">
    <source>
        <dbReference type="Proteomes" id="UP000199019"/>
    </source>
</evidence>
<organism evidence="2 3">
    <name type="scientific">Pedococcus cremeus</name>
    <dbReference type="NCBI Taxonomy" id="587636"/>
    <lineage>
        <taxon>Bacteria</taxon>
        <taxon>Bacillati</taxon>
        <taxon>Actinomycetota</taxon>
        <taxon>Actinomycetes</taxon>
        <taxon>Micrococcales</taxon>
        <taxon>Intrasporangiaceae</taxon>
        <taxon>Pedococcus</taxon>
    </lineage>
</organism>
<keyword evidence="1" id="KW-1133">Transmembrane helix</keyword>
<name>A0A1H9X9U5_9MICO</name>
<dbReference type="Proteomes" id="UP000199019">
    <property type="component" value="Unassembled WGS sequence"/>
</dbReference>